<evidence type="ECO:0000259" key="4">
    <source>
        <dbReference type="PROSITE" id="PS50234"/>
    </source>
</evidence>
<comment type="caution">
    <text evidence="5">The sequence shown here is derived from an EMBL/GenBank/DDBJ whole genome shotgun (WGS) entry which is preliminary data.</text>
</comment>
<gene>
    <name evidence="5" type="ORF">HDF17_000954</name>
</gene>
<evidence type="ECO:0000313" key="5">
    <source>
        <dbReference type="EMBL" id="NYF78667.1"/>
    </source>
</evidence>
<keyword evidence="2" id="KW-1133">Transmembrane helix</keyword>
<dbReference type="Pfam" id="PF00092">
    <property type="entry name" value="VWA"/>
    <property type="match status" value="1"/>
</dbReference>
<dbReference type="InterPro" id="IPR036465">
    <property type="entry name" value="vWFA_dom_sf"/>
</dbReference>
<evidence type="ECO:0000256" key="1">
    <source>
        <dbReference type="SAM" id="MobiDB-lite"/>
    </source>
</evidence>
<name>A0A7Y9PEX8_9BACT</name>
<feature type="signal peptide" evidence="3">
    <location>
        <begin position="1"/>
        <end position="24"/>
    </location>
</feature>
<proteinExistence type="predicted"/>
<feature type="domain" description="VWFA" evidence="4">
    <location>
        <begin position="112"/>
        <end position="290"/>
    </location>
</feature>
<dbReference type="PROSITE" id="PS50234">
    <property type="entry name" value="VWFA"/>
    <property type="match status" value="1"/>
</dbReference>
<reference evidence="5 6" key="1">
    <citation type="submission" date="2020-07" db="EMBL/GenBank/DDBJ databases">
        <title>Genomic Encyclopedia of Type Strains, Phase IV (KMG-V): Genome sequencing to study the core and pangenomes of soil and plant-associated prokaryotes.</title>
        <authorList>
            <person name="Whitman W."/>
        </authorList>
    </citation>
    <scope>NUCLEOTIDE SEQUENCE [LARGE SCALE GENOMIC DNA]</scope>
    <source>
        <strain evidence="5 6">X4EP2</strain>
    </source>
</reference>
<feature type="transmembrane region" description="Helical" evidence="2">
    <location>
        <begin position="392"/>
        <end position="414"/>
    </location>
</feature>
<protein>
    <submittedName>
        <fullName evidence="5">Mg-chelatase subunit ChlD</fullName>
    </submittedName>
</protein>
<dbReference type="Proteomes" id="UP000589520">
    <property type="component" value="Unassembled WGS sequence"/>
</dbReference>
<dbReference type="EMBL" id="JACCCW010000001">
    <property type="protein sequence ID" value="NYF78667.1"/>
    <property type="molecule type" value="Genomic_DNA"/>
</dbReference>
<dbReference type="AlphaFoldDB" id="A0A7Y9PEX8"/>
<keyword evidence="2" id="KW-0812">Transmembrane</keyword>
<sequence>MLKRALKFGMVYGLVLLRAASVSAQDASVSSGALELYPVSAPMLVQCAPVSLVPCFSVVVTPADGTGKPVAVGLPSKDRLLQAMQVQSDGTAIAPFYVSSGSGSDASQRPNIVLIEVDISGSMNSPVSDGVSRFDAAQAAIAKYLESMQEGVDQIAIVPFESHHVVPTIQAAVFTGKRDEAMAQLKALPRPGTKNNTALYQAVYSGVQSMQTEMATLVKPGTVAADFQPRVIVMTDGKNEVMKGDDADLLDGPLGMQQAVAKVASSGLDVVGIGFGDRSGIDTEALQKLSKRVFMAATGDELAQIFRNTTPLKTSALQVTFLSPWTDRPSLASRDPQFGLTLTLPDGRRLMSPLVRYTAPAMGTPLYERQASPEEMQALIATRPSANSGWDAVLRSLLVFGGCGVVLLLLWFWIPRLIWGNQYAGNLASVGAGRRWGKDAGVKASAVQMRTVANAPDGFDADQVRAKQQRSPGQVTQVQPRGEVSKARINV</sequence>
<evidence type="ECO:0000256" key="2">
    <source>
        <dbReference type="SAM" id="Phobius"/>
    </source>
</evidence>
<keyword evidence="6" id="KW-1185">Reference proteome</keyword>
<dbReference type="SUPFAM" id="SSF53300">
    <property type="entry name" value="vWA-like"/>
    <property type="match status" value="1"/>
</dbReference>
<feature type="compositionally biased region" description="Polar residues" evidence="1">
    <location>
        <begin position="469"/>
        <end position="479"/>
    </location>
</feature>
<keyword evidence="2" id="KW-0472">Membrane</keyword>
<evidence type="ECO:0000256" key="3">
    <source>
        <dbReference type="SAM" id="SignalP"/>
    </source>
</evidence>
<dbReference type="SMART" id="SM00327">
    <property type="entry name" value="VWA"/>
    <property type="match status" value="1"/>
</dbReference>
<keyword evidence="3" id="KW-0732">Signal</keyword>
<dbReference type="CDD" id="cd00198">
    <property type="entry name" value="vWFA"/>
    <property type="match status" value="1"/>
</dbReference>
<feature type="chain" id="PRO_5030864573" evidence="3">
    <location>
        <begin position="25"/>
        <end position="491"/>
    </location>
</feature>
<accession>A0A7Y9PEX8</accession>
<dbReference type="Gene3D" id="3.40.50.410">
    <property type="entry name" value="von Willebrand factor, type A domain"/>
    <property type="match status" value="1"/>
</dbReference>
<dbReference type="RefSeq" id="WP_179488264.1">
    <property type="nucleotide sequence ID" value="NZ_JACCCW010000001.1"/>
</dbReference>
<feature type="region of interest" description="Disordered" evidence="1">
    <location>
        <begin position="468"/>
        <end position="491"/>
    </location>
</feature>
<evidence type="ECO:0000313" key="6">
    <source>
        <dbReference type="Proteomes" id="UP000589520"/>
    </source>
</evidence>
<dbReference type="InterPro" id="IPR002035">
    <property type="entry name" value="VWF_A"/>
</dbReference>
<organism evidence="5 6">
    <name type="scientific">Granulicella arctica</name>
    <dbReference type="NCBI Taxonomy" id="940613"/>
    <lineage>
        <taxon>Bacteria</taxon>
        <taxon>Pseudomonadati</taxon>
        <taxon>Acidobacteriota</taxon>
        <taxon>Terriglobia</taxon>
        <taxon>Terriglobales</taxon>
        <taxon>Acidobacteriaceae</taxon>
        <taxon>Granulicella</taxon>
    </lineage>
</organism>